<dbReference type="GeneID" id="19015121"/>
<dbReference type="PROSITE" id="PS51710">
    <property type="entry name" value="G_OBG"/>
    <property type="match status" value="1"/>
</dbReference>
<dbReference type="InterPro" id="IPR006073">
    <property type="entry name" value="GTP-bd"/>
</dbReference>
<dbReference type="AlphaFoldDB" id="K8EGK5"/>
<comment type="subcellular location">
    <subcellularLocation>
        <location evidence="3">Cytoplasm</location>
    </subcellularLocation>
</comment>
<dbReference type="PANTHER" id="PTHR23305:SF11">
    <property type="entry name" value="OBG-LIKE ATPASE 1"/>
    <property type="match status" value="1"/>
</dbReference>
<comment type="subunit">
    <text evidence="3">Monomer.</text>
</comment>
<organism evidence="6 7">
    <name type="scientific">Bathycoccus prasinos</name>
    <dbReference type="NCBI Taxonomy" id="41875"/>
    <lineage>
        <taxon>Eukaryota</taxon>
        <taxon>Viridiplantae</taxon>
        <taxon>Chlorophyta</taxon>
        <taxon>Mamiellophyceae</taxon>
        <taxon>Mamiellales</taxon>
        <taxon>Bathycoccaceae</taxon>
        <taxon>Bathycoccus</taxon>
    </lineage>
</organism>
<dbReference type="InterPro" id="IPR023192">
    <property type="entry name" value="TGS-like_dom_sf"/>
</dbReference>
<dbReference type="GO" id="GO:0005525">
    <property type="term" value="F:GTP binding"/>
    <property type="evidence" value="ECO:0007669"/>
    <property type="project" value="InterPro"/>
</dbReference>
<dbReference type="SUPFAM" id="SSF81271">
    <property type="entry name" value="TGS-like"/>
    <property type="match status" value="1"/>
</dbReference>
<feature type="binding site" evidence="3">
    <location>
        <begin position="34"/>
        <end position="39"/>
    </location>
    <ligand>
        <name>ATP</name>
        <dbReference type="ChEBI" id="CHEBI:30616"/>
    </ligand>
</feature>
<dbReference type="GO" id="GO:0005524">
    <property type="term" value="F:ATP binding"/>
    <property type="evidence" value="ECO:0007669"/>
    <property type="project" value="UniProtKB-UniRule"/>
</dbReference>
<dbReference type="Pfam" id="PF01926">
    <property type="entry name" value="MMR_HSR1"/>
    <property type="match status" value="1"/>
</dbReference>
<dbReference type="OrthoDB" id="424823at2759"/>
<evidence type="ECO:0000256" key="3">
    <source>
        <dbReference type="HAMAP-Rule" id="MF_03167"/>
    </source>
</evidence>
<comment type="function">
    <text evidence="3">Hydrolyzes ATP, and can also hydrolyze GTP with lower efficiency. Has lower affinity for GTP.</text>
</comment>
<reference evidence="6 7" key="1">
    <citation type="submission" date="2011-10" db="EMBL/GenBank/DDBJ databases">
        <authorList>
            <person name="Genoscope - CEA"/>
        </authorList>
    </citation>
    <scope>NUCLEOTIDE SEQUENCE [LARGE SCALE GENOMIC DNA]</scope>
    <source>
        <strain evidence="6 7">RCC 1105</strain>
    </source>
</reference>
<dbReference type="CDD" id="cd01900">
    <property type="entry name" value="YchF"/>
    <property type="match status" value="1"/>
</dbReference>
<dbReference type="InterPro" id="IPR041706">
    <property type="entry name" value="YchF_N"/>
</dbReference>
<dbReference type="HAMAP" id="MF_00944">
    <property type="entry name" value="YchF_OLA1_ATPase"/>
    <property type="match status" value="1"/>
</dbReference>
<dbReference type="Gene3D" id="1.10.150.300">
    <property type="entry name" value="TGS-like domain"/>
    <property type="match status" value="1"/>
</dbReference>
<dbReference type="FunFam" id="3.10.20.30:FF:000001">
    <property type="entry name" value="Ribosome-binding ATPase YchF"/>
    <property type="match status" value="1"/>
</dbReference>
<dbReference type="InterPro" id="IPR012675">
    <property type="entry name" value="Beta-grasp_dom_sf"/>
</dbReference>
<keyword evidence="3" id="KW-0963">Cytoplasm</keyword>
<dbReference type="Pfam" id="PF06071">
    <property type="entry name" value="YchF-GTPase_C"/>
    <property type="match status" value="1"/>
</dbReference>
<sequence length="400" mass="44821">MPPKKKEVEEEPLGPWSLGRFSSNLKVGIVGMPNVGKSTLYNALTNCAIPAENFPFCTIDPNNTRVNVPDERFDWLVNTHKPKSVVQPYLEVVDIAGLVKGAADGAGLGNAFLSHIKATDGVIHCLRAFDDADVIHVEDRVDPVEDIEIITNELRVKDLEFMNNAKAKLDKDRPTAPAAKKEKENEMSTIDKVIECLESGKDVRNNMENWTTNDVMYLNKYGLLTSKPAMYLVNLSRNDFQRKKNKWLVKIHEWIQAHGGGSLIPFCGEVEAELQAVEGEEEKEKWLKENELTTSLPKIIKTAFSMVHLIYFFTAGPDEVKAWCIRKGYKAPQAAGAIHTDFERGFICAEVMSFDDLKSMGTEQEVKAKGRYRQEGKGYTVEDGDVIFFKFNVSGAKGKK</sequence>
<dbReference type="NCBIfam" id="TIGR00092">
    <property type="entry name" value="redox-regulated ATPase YchF"/>
    <property type="match status" value="1"/>
</dbReference>
<dbReference type="PIRSF" id="PIRSF006641">
    <property type="entry name" value="CHP00092"/>
    <property type="match status" value="1"/>
</dbReference>
<feature type="domain" description="OBG-type G" evidence="4">
    <location>
        <begin position="25"/>
        <end position="286"/>
    </location>
</feature>
<protein>
    <recommendedName>
        <fullName evidence="3">Obg-like ATPase 1</fullName>
    </recommendedName>
</protein>
<dbReference type="SUPFAM" id="SSF52540">
    <property type="entry name" value="P-loop containing nucleoside triphosphate hydrolases"/>
    <property type="match status" value="1"/>
</dbReference>
<evidence type="ECO:0000256" key="1">
    <source>
        <dbReference type="ARBA" id="ARBA00022741"/>
    </source>
</evidence>
<dbReference type="PANTHER" id="PTHR23305">
    <property type="entry name" value="OBG GTPASE FAMILY"/>
    <property type="match status" value="1"/>
</dbReference>
<dbReference type="EMBL" id="FO082273">
    <property type="protein sequence ID" value="CCO17124.1"/>
    <property type="molecule type" value="Genomic_DNA"/>
</dbReference>
<dbReference type="InterPro" id="IPR031167">
    <property type="entry name" value="G_OBG"/>
</dbReference>
<keyword evidence="1 3" id="KW-0547">Nucleotide-binding</keyword>
<dbReference type="Proteomes" id="UP000198341">
    <property type="component" value="Chromosome 6"/>
</dbReference>
<comment type="similarity">
    <text evidence="3">Belongs to the TRAFAC class OBG-HflX-like GTPase superfamily. OBG GTPase family. YchF/OLA1 subfamily.</text>
</comment>
<dbReference type="InterPro" id="IPR027417">
    <property type="entry name" value="P-loop_NTPase"/>
</dbReference>
<feature type="domain" description="TGS" evidence="5">
    <location>
        <begin position="308"/>
        <end position="391"/>
    </location>
</feature>
<dbReference type="InterPro" id="IPR004396">
    <property type="entry name" value="ATPase_YchF/OLA1"/>
</dbReference>
<dbReference type="eggNOG" id="KOG1491">
    <property type="taxonomic scope" value="Eukaryota"/>
</dbReference>
<dbReference type="InterPro" id="IPR004095">
    <property type="entry name" value="TGS"/>
</dbReference>
<gene>
    <name evidence="6" type="ORF">Bathy06g01410</name>
</gene>
<dbReference type="Gene3D" id="3.40.50.300">
    <property type="entry name" value="P-loop containing nucleotide triphosphate hydrolases"/>
    <property type="match status" value="1"/>
</dbReference>
<dbReference type="Gene3D" id="3.10.20.30">
    <property type="match status" value="1"/>
</dbReference>
<accession>K8EGK5</accession>
<evidence type="ECO:0000256" key="2">
    <source>
        <dbReference type="ARBA" id="ARBA00022840"/>
    </source>
</evidence>
<dbReference type="PROSITE" id="PS51880">
    <property type="entry name" value="TGS"/>
    <property type="match status" value="1"/>
</dbReference>
<dbReference type="GO" id="GO:0016887">
    <property type="term" value="F:ATP hydrolysis activity"/>
    <property type="evidence" value="ECO:0007669"/>
    <property type="project" value="UniProtKB-UniRule"/>
</dbReference>
<dbReference type="STRING" id="41875.K8EGK5"/>
<keyword evidence="3" id="KW-0378">Hydrolase</keyword>
<feature type="binding site" evidence="3">
    <location>
        <position position="235"/>
    </location>
    <ligand>
        <name>ATP</name>
        <dbReference type="ChEBI" id="CHEBI:30616"/>
    </ligand>
</feature>
<dbReference type="RefSeq" id="XP_007512524.1">
    <property type="nucleotide sequence ID" value="XM_007512462.1"/>
</dbReference>
<evidence type="ECO:0000259" key="5">
    <source>
        <dbReference type="PROSITE" id="PS51880"/>
    </source>
</evidence>
<proteinExistence type="inferred from homology"/>
<dbReference type="PRINTS" id="PR00326">
    <property type="entry name" value="GTP1OBG"/>
</dbReference>
<keyword evidence="2 3" id="KW-0067">ATP-binding</keyword>
<dbReference type="KEGG" id="bpg:Bathy06g01410"/>
<name>K8EGK5_9CHLO</name>
<dbReference type="GO" id="GO:0005737">
    <property type="term" value="C:cytoplasm"/>
    <property type="evidence" value="ECO:0007669"/>
    <property type="project" value="UniProtKB-SubCell"/>
</dbReference>
<dbReference type="CDD" id="cd04867">
    <property type="entry name" value="TGS_YchF_OLA1"/>
    <property type="match status" value="1"/>
</dbReference>
<evidence type="ECO:0000313" key="6">
    <source>
        <dbReference type="EMBL" id="CCO17124.1"/>
    </source>
</evidence>
<evidence type="ECO:0000313" key="7">
    <source>
        <dbReference type="Proteomes" id="UP000198341"/>
    </source>
</evidence>
<keyword evidence="7" id="KW-1185">Reference proteome</keyword>
<dbReference type="GO" id="GO:0043023">
    <property type="term" value="F:ribosomal large subunit binding"/>
    <property type="evidence" value="ECO:0007669"/>
    <property type="project" value="UniProtKB-UniRule"/>
</dbReference>
<dbReference type="InterPro" id="IPR013029">
    <property type="entry name" value="YchF_C"/>
</dbReference>
<dbReference type="FunFam" id="1.10.150.300:FF:000001">
    <property type="entry name" value="Ribosome-binding ATPase YchF"/>
    <property type="match status" value="1"/>
</dbReference>
<evidence type="ECO:0000259" key="4">
    <source>
        <dbReference type="PROSITE" id="PS51710"/>
    </source>
</evidence>
<dbReference type="InterPro" id="IPR012676">
    <property type="entry name" value="TGS-like"/>
</dbReference>